<dbReference type="SUPFAM" id="SSF64484">
    <property type="entry name" value="beta and beta-prime subunits of DNA dependent RNA-polymerase"/>
    <property type="match status" value="1"/>
</dbReference>
<gene>
    <name evidence="9" type="ORF">SBAD_LOCUS6864</name>
</gene>
<proteinExistence type="inferred from homology"/>
<evidence type="ECO:0000259" key="8">
    <source>
        <dbReference type="Pfam" id="PF04998"/>
    </source>
</evidence>
<reference evidence="11" key="1">
    <citation type="submission" date="2016-06" db="UniProtKB">
        <authorList>
            <consortium name="WormBaseParasite"/>
        </authorList>
    </citation>
    <scope>IDENTIFICATION</scope>
</reference>
<dbReference type="GO" id="GO:0003899">
    <property type="term" value="F:DNA-directed RNA polymerase activity"/>
    <property type="evidence" value="ECO:0007669"/>
    <property type="project" value="UniProtKB-EC"/>
</dbReference>
<feature type="domain" description="RNA polymerase Rpb1" evidence="8">
    <location>
        <begin position="38"/>
        <end position="521"/>
    </location>
</feature>
<evidence type="ECO:0000256" key="3">
    <source>
        <dbReference type="ARBA" id="ARBA00022478"/>
    </source>
</evidence>
<feature type="compositionally biased region" description="Acidic residues" evidence="7">
    <location>
        <begin position="263"/>
        <end position="273"/>
    </location>
</feature>
<dbReference type="EMBL" id="UZAM01010108">
    <property type="protein sequence ID" value="VDP11000.1"/>
    <property type="molecule type" value="Genomic_DNA"/>
</dbReference>
<dbReference type="PANTHER" id="PTHR19376">
    <property type="entry name" value="DNA-DIRECTED RNA POLYMERASE"/>
    <property type="match status" value="1"/>
</dbReference>
<evidence type="ECO:0000256" key="5">
    <source>
        <dbReference type="ARBA" id="ARBA00022695"/>
    </source>
</evidence>
<accession>A0A183ITB7</accession>
<evidence type="ECO:0000313" key="9">
    <source>
        <dbReference type="EMBL" id="VDP11000.1"/>
    </source>
</evidence>
<dbReference type="InterPro" id="IPR047107">
    <property type="entry name" value="DNA-dir_RNA_pol1_lsu_C"/>
</dbReference>
<dbReference type="GO" id="GO:0003677">
    <property type="term" value="F:DNA binding"/>
    <property type="evidence" value="ECO:0007669"/>
    <property type="project" value="InterPro"/>
</dbReference>
<evidence type="ECO:0000256" key="7">
    <source>
        <dbReference type="SAM" id="MobiDB-lite"/>
    </source>
</evidence>
<keyword evidence="3" id="KW-0240">DNA-directed RNA polymerase</keyword>
<feature type="compositionally biased region" description="Basic and acidic residues" evidence="7">
    <location>
        <begin position="252"/>
        <end position="262"/>
    </location>
</feature>
<dbReference type="Proteomes" id="UP000270296">
    <property type="component" value="Unassembled WGS sequence"/>
</dbReference>
<evidence type="ECO:0000256" key="1">
    <source>
        <dbReference type="ARBA" id="ARBA00006460"/>
    </source>
</evidence>
<dbReference type="CDD" id="cd02735">
    <property type="entry name" value="RNAP_I_Rpa1_C"/>
    <property type="match status" value="1"/>
</dbReference>
<evidence type="ECO:0000256" key="2">
    <source>
        <dbReference type="ARBA" id="ARBA00012418"/>
    </source>
</evidence>
<protein>
    <recommendedName>
        <fullName evidence="2">DNA-directed RNA polymerase</fullName>
        <ecNumber evidence="2">2.7.7.6</ecNumber>
    </recommendedName>
</protein>
<comment type="similarity">
    <text evidence="1">Belongs to the RNA polymerase beta' chain family.</text>
</comment>
<evidence type="ECO:0000313" key="10">
    <source>
        <dbReference type="Proteomes" id="UP000270296"/>
    </source>
</evidence>
<dbReference type="EC" id="2.7.7.6" evidence="2"/>
<keyword evidence="4" id="KW-0808">Transferase</keyword>
<keyword evidence="10" id="KW-1185">Reference proteome</keyword>
<dbReference type="InterPro" id="IPR045867">
    <property type="entry name" value="DNA-dir_RpoC_beta_prime"/>
</dbReference>
<evidence type="ECO:0000256" key="4">
    <source>
        <dbReference type="ARBA" id="ARBA00022679"/>
    </source>
</evidence>
<dbReference type="WBParaSite" id="SBAD_0000712901-mRNA-1">
    <property type="protein sequence ID" value="SBAD_0000712901-mRNA-1"/>
    <property type="gene ID" value="SBAD_0000712901"/>
</dbReference>
<keyword evidence="6" id="KW-0804">Transcription</keyword>
<evidence type="ECO:0000256" key="6">
    <source>
        <dbReference type="ARBA" id="ARBA00023163"/>
    </source>
</evidence>
<name>A0A183ITB7_9BILA</name>
<dbReference type="Pfam" id="PF04998">
    <property type="entry name" value="RNA_pol_Rpb1_5"/>
    <property type="match status" value="1"/>
</dbReference>
<dbReference type="GO" id="GO:0005736">
    <property type="term" value="C:RNA polymerase I complex"/>
    <property type="evidence" value="ECO:0007669"/>
    <property type="project" value="TreeGrafter"/>
</dbReference>
<dbReference type="AlphaFoldDB" id="A0A183ITB7"/>
<feature type="region of interest" description="Disordered" evidence="7">
    <location>
        <begin position="230"/>
        <end position="273"/>
    </location>
</feature>
<dbReference type="OrthoDB" id="270392at2759"/>
<organism evidence="11">
    <name type="scientific">Soboliphyme baturini</name>
    <dbReference type="NCBI Taxonomy" id="241478"/>
    <lineage>
        <taxon>Eukaryota</taxon>
        <taxon>Metazoa</taxon>
        <taxon>Ecdysozoa</taxon>
        <taxon>Nematoda</taxon>
        <taxon>Enoplea</taxon>
        <taxon>Dorylaimia</taxon>
        <taxon>Dioctophymatida</taxon>
        <taxon>Dioctophymatoidea</taxon>
        <taxon>Soboliphymatidae</taxon>
        <taxon>Soboliphyme</taxon>
    </lineage>
</organism>
<dbReference type="Gene3D" id="3.30.70.2850">
    <property type="match status" value="1"/>
</dbReference>
<sequence length="556" mass="62990">MSILQPVRHLGCLSESFLFDVDDFAMSLKLDKKVDDFVTLMYAKGLWSLVDPGESVGLLAAQSIGEPSTQMTLNTFHFAGRGEMNVTLGIPRLREILMTGSENIATPTMQAPFHAHVSKAAAETLQRKMNRVHLQEVLESISIKEVVNISESAYREYTILITVLKRKERQLSTRHIPCEAVLRQMERALFKRIAAHARRLCKAAYNIGKQEEKQSIEELGAGAETWDEAVHKSGAESSDDEELSPVDADAADVQRKQRHNDENDYLGEEEEKEEIDIADSNTIDLTFAEPPEPSVVSEVMGTTTEDTFANRDLHALESQRVKVFILFIINSFNFFQEVLRSDAWITDYCYDPKHNRWCKASLRVSCKVVQIPIFYGMVDIRFIVKEEIQRLDIQSVPNVERCILSENADKTLILQAEGINLEVQFLFLSFVHTPAIITDPCALFQALIDHPDLLDVNKIYCNDIHKIEKMYGIEAAVRALMKETKMVFSSYGINVDYRHLSLLSDYMTHTGKYEAFNRKYMGLSSSPLQKMTFETTTSFLKDSLLLGTASASIFIL</sequence>
<evidence type="ECO:0000313" key="11">
    <source>
        <dbReference type="WBParaSite" id="SBAD_0000712901-mRNA-1"/>
    </source>
</evidence>
<dbReference type="PANTHER" id="PTHR19376:SF11">
    <property type="entry name" value="DNA-DIRECTED RNA POLYMERASE I SUBUNIT RPA1"/>
    <property type="match status" value="1"/>
</dbReference>
<keyword evidence="5" id="KW-0548">Nucleotidyltransferase</keyword>
<dbReference type="InterPro" id="IPR007081">
    <property type="entry name" value="RNA_pol_Rpb1_5"/>
</dbReference>
<reference evidence="9 10" key="2">
    <citation type="submission" date="2018-11" db="EMBL/GenBank/DDBJ databases">
        <authorList>
            <consortium name="Pathogen Informatics"/>
        </authorList>
    </citation>
    <scope>NUCLEOTIDE SEQUENCE [LARGE SCALE GENOMIC DNA]</scope>
</reference>
<dbReference type="GO" id="GO:0006351">
    <property type="term" value="P:DNA-templated transcription"/>
    <property type="evidence" value="ECO:0007669"/>
    <property type="project" value="InterPro"/>
</dbReference>